<dbReference type="SUPFAM" id="SSF52218">
    <property type="entry name" value="Flavoproteins"/>
    <property type="match status" value="1"/>
</dbReference>
<evidence type="ECO:0000256" key="3">
    <source>
        <dbReference type="ARBA" id="ARBA00013529"/>
    </source>
</evidence>
<evidence type="ECO:0000256" key="5">
    <source>
        <dbReference type="ARBA" id="ARBA00022723"/>
    </source>
</evidence>
<dbReference type="InterPro" id="IPR017896">
    <property type="entry name" value="4Fe4S_Fe-S-bd"/>
</dbReference>
<reference evidence="9" key="2">
    <citation type="journal article" date="2021" name="PeerJ">
        <title>Extensive microbial diversity within the chicken gut microbiome revealed by metagenomics and culture.</title>
        <authorList>
            <person name="Gilroy R."/>
            <person name="Ravi A."/>
            <person name="Getino M."/>
            <person name="Pursley I."/>
            <person name="Horton D.L."/>
            <person name="Alikhan N.F."/>
            <person name="Baker D."/>
            <person name="Gharbi K."/>
            <person name="Hall N."/>
            <person name="Watson M."/>
            <person name="Adriaenssens E.M."/>
            <person name="Foster-Nyarko E."/>
            <person name="Jarju S."/>
            <person name="Secka A."/>
            <person name="Antonio M."/>
            <person name="Oren A."/>
            <person name="Chaudhuri R.R."/>
            <person name="La Ragione R."/>
            <person name="Hildebrand F."/>
            <person name="Pallen M.J."/>
        </authorList>
    </citation>
    <scope>NUCLEOTIDE SEQUENCE</scope>
    <source>
        <strain evidence="9">CHK195-11698</strain>
    </source>
</reference>
<dbReference type="InterPro" id="IPR047964">
    <property type="entry name" value="EFR1-like"/>
</dbReference>
<dbReference type="PANTHER" id="PTHR24960:SF79">
    <property type="entry name" value="PHOTOSYSTEM I IRON-SULFUR CENTER"/>
    <property type="match status" value="1"/>
</dbReference>
<dbReference type="GO" id="GO:0046872">
    <property type="term" value="F:metal ion binding"/>
    <property type="evidence" value="ECO:0007669"/>
    <property type="project" value="UniProtKB-KW"/>
</dbReference>
<name>A0A9D1HRV0_9FIRM</name>
<dbReference type="InterPro" id="IPR050157">
    <property type="entry name" value="PSI_iron-sulfur_center"/>
</dbReference>
<evidence type="ECO:0000313" key="10">
    <source>
        <dbReference type="Proteomes" id="UP000824175"/>
    </source>
</evidence>
<dbReference type="Proteomes" id="UP000824175">
    <property type="component" value="Unassembled WGS sequence"/>
</dbReference>
<reference evidence="9" key="1">
    <citation type="submission" date="2020-10" db="EMBL/GenBank/DDBJ databases">
        <authorList>
            <person name="Gilroy R."/>
        </authorList>
    </citation>
    <scope>NUCLEOTIDE SEQUENCE</scope>
    <source>
        <strain evidence="9">CHK195-11698</strain>
    </source>
</reference>
<evidence type="ECO:0000256" key="6">
    <source>
        <dbReference type="ARBA" id="ARBA00023004"/>
    </source>
</evidence>
<dbReference type="PROSITE" id="PS00198">
    <property type="entry name" value="4FE4S_FER_1"/>
    <property type="match status" value="2"/>
</dbReference>
<evidence type="ECO:0000256" key="2">
    <source>
        <dbReference type="ARBA" id="ARBA00003532"/>
    </source>
</evidence>
<dbReference type="Pfam" id="PF13237">
    <property type="entry name" value="Fer4_10"/>
    <property type="match status" value="1"/>
</dbReference>
<dbReference type="GO" id="GO:0051539">
    <property type="term" value="F:4 iron, 4 sulfur cluster binding"/>
    <property type="evidence" value="ECO:0007669"/>
    <property type="project" value="UniProtKB-KW"/>
</dbReference>
<keyword evidence="4" id="KW-0004">4Fe-4S</keyword>
<dbReference type="InterPro" id="IPR029039">
    <property type="entry name" value="Flavoprotein-like_sf"/>
</dbReference>
<dbReference type="PROSITE" id="PS51379">
    <property type="entry name" value="4FE4S_FER_2"/>
    <property type="match status" value="2"/>
</dbReference>
<evidence type="ECO:0000313" key="9">
    <source>
        <dbReference type="EMBL" id="HIU14767.1"/>
    </source>
</evidence>
<dbReference type="AlphaFoldDB" id="A0A9D1HRV0"/>
<gene>
    <name evidence="9" type="ORF">IAD15_12005</name>
</gene>
<dbReference type="NCBIfam" id="NF038196">
    <property type="entry name" value="ferrodoxin_EFR1"/>
    <property type="match status" value="1"/>
</dbReference>
<evidence type="ECO:0000256" key="7">
    <source>
        <dbReference type="ARBA" id="ARBA00023014"/>
    </source>
</evidence>
<evidence type="ECO:0000256" key="4">
    <source>
        <dbReference type="ARBA" id="ARBA00022485"/>
    </source>
</evidence>
<evidence type="ECO:0000259" key="8">
    <source>
        <dbReference type="PROSITE" id="PS51379"/>
    </source>
</evidence>
<keyword evidence="7" id="KW-0411">Iron-sulfur</keyword>
<organism evidence="9 10">
    <name type="scientific">Candidatus Fimiplasma intestinipullorum</name>
    <dbReference type="NCBI Taxonomy" id="2840825"/>
    <lineage>
        <taxon>Bacteria</taxon>
        <taxon>Bacillati</taxon>
        <taxon>Bacillota</taxon>
        <taxon>Clostridia</taxon>
        <taxon>Eubacteriales</taxon>
        <taxon>Candidatus Fimiplasma</taxon>
    </lineage>
</organism>
<sequence length="254" mass="28231">MLFYFTGTGNCLYAAKQLESDPISIPQVIHQENLVFEDEKIGIVAPVYGHEVPSMVKEFMHKATFKTAYFYMVLTYGNRHGGAALLAKQLCAECGIEPAYINVLLMVDNWLPAFDMDEQRQIDKKVESQLDAIKADLDEGKRIISKVTEEDMAAHQGFVERMASQPSDAWQHLLKVTEKCIGCGICAKVCPSASMRIVDGKAVHTPGNCQTCLACIHACPQNAISLTVPEKNPNARYRNEHISLQEIIKANQQA</sequence>
<keyword evidence="6" id="KW-0408">Iron</keyword>
<dbReference type="Gene3D" id="3.30.70.20">
    <property type="match status" value="1"/>
</dbReference>
<dbReference type="InterPro" id="IPR017900">
    <property type="entry name" value="4Fe4S_Fe_S_CS"/>
</dbReference>
<comment type="caution">
    <text evidence="9">The sequence shown here is derived from an EMBL/GenBank/DDBJ whole genome shotgun (WGS) entry which is preliminary data.</text>
</comment>
<feature type="domain" description="4Fe-4S ferredoxin-type" evidence="8">
    <location>
        <begin position="201"/>
        <end position="229"/>
    </location>
</feature>
<dbReference type="EMBL" id="DVMJ01000112">
    <property type="protein sequence ID" value="HIU14767.1"/>
    <property type="molecule type" value="Genomic_DNA"/>
</dbReference>
<feature type="domain" description="4Fe-4S ferredoxin-type" evidence="8">
    <location>
        <begin position="170"/>
        <end position="200"/>
    </location>
</feature>
<keyword evidence="5" id="KW-0479">Metal-binding</keyword>
<dbReference type="SUPFAM" id="SSF54862">
    <property type="entry name" value="4Fe-4S ferredoxins"/>
    <property type="match status" value="1"/>
</dbReference>
<dbReference type="PANTHER" id="PTHR24960">
    <property type="entry name" value="PHOTOSYSTEM I IRON-SULFUR CENTER-RELATED"/>
    <property type="match status" value="1"/>
</dbReference>
<comment type="function">
    <text evidence="2">Ferredoxins are iron-sulfur proteins that transfer electrons in a wide variety of metabolic reactions.</text>
</comment>
<accession>A0A9D1HRV0</accession>
<protein>
    <recommendedName>
        <fullName evidence="3">Ferredoxin</fullName>
    </recommendedName>
</protein>
<comment type="cofactor">
    <cofactor evidence="1">
        <name>[4Fe-4S] cluster</name>
        <dbReference type="ChEBI" id="CHEBI:49883"/>
    </cofactor>
</comment>
<proteinExistence type="predicted"/>
<evidence type="ECO:0000256" key="1">
    <source>
        <dbReference type="ARBA" id="ARBA00001966"/>
    </source>
</evidence>